<sequence>MALSETYAGNIVVVASPFEFSAKASGALNEGRVVQLNTAVTNLVEGVPCVQQADANSATPIGYVDSDWEANDMCVVYKGGIARLEDSGTGITISERVMCDSDGKIKTYASGTSGAIVGVALETISASAFGQVFVNISYNTDVA</sequence>
<reference evidence="1" key="1">
    <citation type="submission" date="2020-03" db="EMBL/GenBank/DDBJ databases">
        <title>The deep terrestrial virosphere.</title>
        <authorList>
            <person name="Holmfeldt K."/>
            <person name="Nilsson E."/>
            <person name="Simone D."/>
            <person name="Lopez-Fernandez M."/>
            <person name="Wu X."/>
            <person name="de Brujin I."/>
            <person name="Lundin D."/>
            <person name="Andersson A."/>
            <person name="Bertilsson S."/>
            <person name="Dopson M."/>
        </authorList>
    </citation>
    <scope>NUCLEOTIDE SEQUENCE</scope>
    <source>
        <strain evidence="1">MM415B02435</strain>
    </source>
</reference>
<accession>A0A6M3L5E6</accession>
<name>A0A6M3L5E6_9ZZZZ</name>
<proteinExistence type="predicted"/>
<evidence type="ECO:0000313" key="1">
    <source>
        <dbReference type="EMBL" id="QJA90137.1"/>
    </source>
</evidence>
<dbReference type="AlphaFoldDB" id="A0A6M3L5E6"/>
<dbReference type="EMBL" id="MT142893">
    <property type="protein sequence ID" value="QJA90137.1"/>
    <property type="molecule type" value="Genomic_DNA"/>
</dbReference>
<gene>
    <name evidence="1" type="ORF">MM415B02435_0007</name>
</gene>
<protein>
    <submittedName>
        <fullName evidence="1">Uncharacterized protein</fullName>
    </submittedName>
</protein>
<organism evidence="1">
    <name type="scientific">viral metagenome</name>
    <dbReference type="NCBI Taxonomy" id="1070528"/>
    <lineage>
        <taxon>unclassified sequences</taxon>
        <taxon>metagenomes</taxon>
        <taxon>organismal metagenomes</taxon>
    </lineage>
</organism>